<sequence length="276" mass="30320">MIPKCLRDQRGFGLPEVLIASALMLVVMGAVMSLYLGTQRSARVETDFADVQDNLRLAFDQLTKDVRMAGFLVIGAPIVDRSATAFTIRTTSPARRYARITAPDIGTGSNKTFEVYSSAMVERFRVGDQVRIIRPPNQEQPGAEISGSSLIFEVSATNPGARTLSLSNFSDGADYAFSRGDMIVRVTAGSPLVSEIRYQFRPAPHNTLERVVNGGTPQILARNLSNLEFDYDFNDEDLVEAVRIAITGSAGVENDPQNKIAHRTRTVRTHITVRNI</sequence>
<accession>A0ABY5ZNV7</accession>
<keyword evidence="3" id="KW-1185">Reference proteome</keyword>
<reference evidence="2" key="1">
    <citation type="journal article" date="2022" name="Environ. Microbiol.">
        <title>Geoalkalibacter halelectricus SAP #1 sp. nov. possessing extracellular electron transfer and mineral#reducing capabilities from a haloalkaline environment.</title>
        <authorList>
            <person name="Yadav S."/>
            <person name="Singh R."/>
            <person name="Sundharam S.S."/>
            <person name="Chaudhary S."/>
            <person name="Krishnamurthi S."/>
            <person name="Patil S.A."/>
        </authorList>
    </citation>
    <scope>NUCLEOTIDE SEQUENCE</scope>
    <source>
        <strain evidence="2">SAP-1</strain>
    </source>
</reference>
<gene>
    <name evidence="2" type="ORF">L9S41_18070</name>
</gene>
<dbReference type="Proteomes" id="UP001060414">
    <property type="component" value="Chromosome"/>
</dbReference>
<dbReference type="EMBL" id="CP092109">
    <property type="protein sequence ID" value="UWZ79565.1"/>
    <property type="molecule type" value="Genomic_DNA"/>
</dbReference>
<organism evidence="2 3">
    <name type="scientific">Geoalkalibacter halelectricus</name>
    <dbReference type="NCBI Taxonomy" id="2847045"/>
    <lineage>
        <taxon>Bacteria</taxon>
        <taxon>Pseudomonadati</taxon>
        <taxon>Thermodesulfobacteriota</taxon>
        <taxon>Desulfuromonadia</taxon>
        <taxon>Desulfuromonadales</taxon>
        <taxon>Geoalkalibacteraceae</taxon>
        <taxon>Geoalkalibacter</taxon>
    </lineage>
</organism>
<evidence type="ECO:0000313" key="2">
    <source>
        <dbReference type="EMBL" id="UWZ79565.1"/>
    </source>
</evidence>
<protein>
    <submittedName>
        <fullName evidence="2">Prepilin-type N-terminal cleavage/methylation domain-containing protein</fullName>
    </submittedName>
</protein>
<keyword evidence="1" id="KW-0472">Membrane</keyword>
<name>A0ABY5ZNV7_9BACT</name>
<feature type="transmembrane region" description="Helical" evidence="1">
    <location>
        <begin position="12"/>
        <end position="36"/>
    </location>
</feature>
<proteinExistence type="predicted"/>
<keyword evidence="1" id="KW-0812">Transmembrane</keyword>
<dbReference type="Pfam" id="PF07963">
    <property type="entry name" value="N_methyl"/>
    <property type="match status" value="1"/>
</dbReference>
<dbReference type="NCBIfam" id="TIGR02532">
    <property type="entry name" value="IV_pilin_GFxxxE"/>
    <property type="match status" value="1"/>
</dbReference>
<evidence type="ECO:0000313" key="3">
    <source>
        <dbReference type="Proteomes" id="UP001060414"/>
    </source>
</evidence>
<keyword evidence="1" id="KW-1133">Transmembrane helix</keyword>
<dbReference type="RefSeq" id="WP_260747917.1">
    <property type="nucleotide sequence ID" value="NZ_CP092109.1"/>
</dbReference>
<evidence type="ECO:0000256" key="1">
    <source>
        <dbReference type="SAM" id="Phobius"/>
    </source>
</evidence>
<dbReference type="InterPro" id="IPR012902">
    <property type="entry name" value="N_methyl_site"/>
</dbReference>